<dbReference type="GO" id="GO:0035804">
    <property type="term" value="F:structural constituent of egg coat"/>
    <property type="evidence" value="ECO:0007669"/>
    <property type="project" value="UniProtKB-UniRule"/>
</dbReference>
<dbReference type="SMART" id="SM00241">
    <property type="entry name" value="ZP"/>
    <property type="match status" value="1"/>
</dbReference>
<evidence type="ECO:0000256" key="1">
    <source>
        <dbReference type="ARBA" id="ARBA00023157"/>
    </source>
</evidence>
<dbReference type="FunFam" id="2.60.40.4100:FF:000002">
    <property type="entry name" value="Zona pellucida sperm-binding protein 3"/>
    <property type="match status" value="1"/>
</dbReference>
<evidence type="ECO:0000313" key="5">
    <source>
        <dbReference type="EMBL" id="DBA29850.1"/>
    </source>
</evidence>
<protein>
    <recommendedName>
        <fullName evidence="3">Zona pellucida sperm-binding protein 3</fullName>
    </recommendedName>
</protein>
<dbReference type="GO" id="GO:0035803">
    <property type="term" value="P:egg coat formation"/>
    <property type="evidence" value="ECO:0007669"/>
    <property type="project" value="UniProtKB-UniRule"/>
</dbReference>
<keyword evidence="3" id="KW-0732">Signal</keyword>
<dbReference type="Proteomes" id="UP001181693">
    <property type="component" value="Unassembled WGS sequence"/>
</dbReference>
<dbReference type="PANTHER" id="PTHR11576">
    <property type="entry name" value="ZONA PELLUCIDA SPERM-BINDING PROTEIN 3"/>
    <property type="match status" value="1"/>
</dbReference>
<dbReference type="EMBL" id="DYDO01000002">
    <property type="protein sequence ID" value="DBA29850.1"/>
    <property type="molecule type" value="Genomic_DNA"/>
</dbReference>
<dbReference type="InterPro" id="IPR001507">
    <property type="entry name" value="ZP_dom"/>
</dbReference>
<dbReference type="GO" id="GO:0032190">
    <property type="term" value="F:acrosin binding"/>
    <property type="evidence" value="ECO:0007669"/>
    <property type="project" value="TreeGrafter"/>
</dbReference>
<reference evidence="5" key="1">
    <citation type="thesis" date="2020" institute="ProQuest LLC" country="789 East Eisenhower Parkway, Ann Arbor, MI, USA">
        <title>Comparative Genomics and Chromosome Evolution.</title>
        <authorList>
            <person name="Mudd A.B."/>
        </authorList>
    </citation>
    <scope>NUCLEOTIDE SEQUENCE</scope>
    <source>
        <strain evidence="5">1538</strain>
        <tissue evidence="5">Blood</tissue>
    </source>
</reference>
<dbReference type="Gene3D" id="2.60.40.3210">
    <property type="entry name" value="Zona pellucida, ZP-N domain"/>
    <property type="match status" value="1"/>
</dbReference>
<evidence type="ECO:0000256" key="2">
    <source>
        <dbReference type="ARBA" id="ARBA00023180"/>
    </source>
</evidence>
<dbReference type="GO" id="GO:0007339">
    <property type="term" value="P:binding of sperm to zona pellucida"/>
    <property type="evidence" value="ECO:0007669"/>
    <property type="project" value="UniProtKB-UniRule"/>
</dbReference>
<comment type="domain">
    <text evidence="3">The ZP domain is involved in the polymerization of the ZP proteins to form the zona pellucida.</text>
</comment>
<keyword evidence="3" id="KW-0472">Membrane</keyword>
<dbReference type="PANTHER" id="PTHR11576:SF2">
    <property type="entry name" value="ZONA PELLUCIDA SPERM-BINDING PROTEIN 3"/>
    <property type="match status" value="1"/>
</dbReference>
<proteinExistence type="inferred from homology"/>
<dbReference type="Pfam" id="PF00100">
    <property type="entry name" value="Zona_pellucida"/>
    <property type="match status" value="1"/>
</dbReference>
<accession>A0AAV3B363</accession>
<dbReference type="PROSITE" id="PS51034">
    <property type="entry name" value="ZP_2"/>
    <property type="match status" value="1"/>
</dbReference>
<gene>
    <name evidence="5" type="ORF">GDO54_005908</name>
</gene>
<comment type="PTM">
    <text evidence="3">Proteolytically cleaved before the transmembrane segment to yield the secreted ectodomain incorporated in the zona pellucida.</text>
</comment>
<evidence type="ECO:0000259" key="4">
    <source>
        <dbReference type="PROSITE" id="PS51034"/>
    </source>
</evidence>
<dbReference type="GO" id="GO:0035805">
    <property type="term" value="C:egg coat"/>
    <property type="evidence" value="ECO:0007669"/>
    <property type="project" value="UniProtKB-SubCell"/>
</dbReference>
<dbReference type="InterPro" id="IPR055355">
    <property type="entry name" value="ZP-C"/>
</dbReference>
<keyword evidence="3" id="KW-0272">Extracellular matrix</keyword>
<dbReference type="Gene3D" id="2.60.40.4100">
    <property type="entry name" value="Zona pellucida, ZP-C domain"/>
    <property type="match status" value="1"/>
</dbReference>
<comment type="caution">
    <text evidence="5">The sequence shown here is derived from an EMBL/GenBank/DDBJ whole genome shotgun (WGS) entry which is preliminary data.</text>
</comment>
<keyword evidence="1 3" id="KW-1015">Disulfide bond</keyword>
<dbReference type="AlphaFoldDB" id="A0AAV3B363"/>
<dbReference type="GO" id="GO:2000344">
    <property type="term" value="P:positive regulation of acrosome reaction"/>
    <property type="evidence" value="ECO:0007669"/>
    <property type="project" value="UniProtKB-UniRule"/>
</dbReference>
<evidence type="ECO:0000256" key="3">
    <source>
        <dbReference type="RuleBase" id="RU367066"/>
    </source>
</evidence>
<keyword evidence="6" id="KW-1185">Reference proteome</keyword>
<sequence length="242" mass="27066">MACKKIGMYTTDASWHVNSCFPILAWSCNNSYKYNPSYEMTEEFVIYSTSLNYNPTSLIPIIRTNSAMVPITCYYDRHDNVTSNAIKPTWAPFSTTVSSEEKLSFSLQLMTEDWTGPRSSSVFQLGDILHIEASVNTYNHMGMILYVDSCVATVSHDVNSSPSYDIISDNGCLMDGKQEDASSAFLAPRVVPDKLQFTVDAFRFLAVDVSLIYITCFLRAAATTQVPDFMNKACSFNKATNR</sequence>
<dbReference type="PRINTS" id="PR00023">
    <property type="entry name" value="ZPELLUCIDA"/>
</dbReference>
<keyword evidence="3" id="KW-0964">Secreted</keyword>
<keyword evidence="2" id="KW-0325">Glycoprotein</keyword>
<keyword evidence="3" id="KW-1003">Cell membrane</keyword>
<feature type="domain" description="ZP" evidence="4">
    <location>
        <begin position="1"/>
        <end position="241"/>
    </location>
</feature>
<evidence type="ECO:0000313" key="6">
    <source>
        <dbReference type="Proteomes" id="UP001181693"/>
    </source>
</evidence>
<keyword evidence="3" id="KW-0165">Cleavage on pair of basic residues</keyword>
<dbReference type="InterPro" id="IPR048290">
    <property type="entry name" value="ZP_chr"/>
</dbReference>
<comment type="similarity">
    <text evidence="3">Belongs to the ZP domain family. ZPC subfamily.</text>
</comment>
<organism evidence="5 6">
    <name type="scientific">Pyxicephalus adspersus</name>
    <name type="common">African bullfrog</name>
    <dbReference type="NCBI Taxonomy" id="30357"/>
    <lineage>
        <taxon>Eukaryota</taxon>
        <taxon>Metazoa</taxon>
        <taxon>Chordata</taxon>
        <taxon>Craniata</taxon>
        <taxon>Vertebrata</taxon>
        <taxon>Euteleostomi</taxon>
        <taxon>Amphibia</taxon>
        <taxon>Batrachia</taxon>
        <taxon>Anura</taxon>
        <taxon>Neobatrachia</taxon>
        <taxon>Ranoidea</taxon>
        <taxon>Pyxicephalidae</taxon>
        <taxon>Pyxicephalinae</taxon>
        <taxon>Pyxicephalus</taxon>
    </lineage>
</organism>
<comment type="function">
    <text evidence="3">Component of the zona pellucida, an extracellular matrix surrounding oocytes which mediates sperm binding, induction of the acrosome reaction and prevents post-fertilization polyspermy. The zona pellucida is composed of 3 to 4 glycoproteins, ZP1, ZP2, ZP3, and ZP4. ZP3 is essential for sperm binding and zona matrix formation.</text>
</comment>
<dbReference type="InterPro" id="IPR042235">
    <property type="entry name" value="ZP-C_dom"/>
</dbReference>
<dbReference type="GO" id="GO:0005886">
    <property type="term" value="C:plasma membrane"/>
    <property type="evidence" value="ECO:0007669"/>
    <property type="project" value="UniProtKB-SubCell"/>
</dbReference>
<comment type="subcellular location">
    <subcellularLocation>
        <location evidence="3">Zona pellucida</location>
    </subcellularLocation>
    <subcellularLocation>
        <location evidence="3">Cell membrane</location>
        <topology evidence="3">Single-pass type I membrane protein</topology>
    </subcellularLocation>
</comment>
<name>A0AAV3B363_PYXAD</name>